<reference evidence="2" key="1">
    <citation type="journal article" date="2014" name="Int. J. Syst. Evol. Microbiol.">
        <title>Complete genome sequence of Corynebacterium casei LMG S-19264T (=DSM 44701T), isolated from a smear-ripened cheese.</title>
        <authorList>
            <consortium name="US DOE Joint Genome Institute (JGI-PGF)"/>
            <person name="Walter F."/>
            <person name="Albersmeier A."/>
            <person name="Kalinowski J."/>
            <person name="Ruckert C."/>
        </authorList>
    </citation>
    <scope>NUCLEOTIDE SEQUENCE</scope>
    <source>
        <strain evidence="2">CGMCC 1.12777</strain>
    </source>
</reference>
<dbReference type="Gene3D" id="1.10.260.40">
    <property type="entry name" value="lambda repressor-like DNA-binding domains"/>
    <property type="match status" value="1"/>
</dbReference>
<dbReference type="SMART" id="SM00530">
    <property type="entry name" value="HTH_XRE"/>
    <property type="match status" value="1"/>
</dbReference>
<dbReference type="Proteomes" id="UP000656813">
    <property type="component" value="Unassembled WGS sequence"/>
</dbReference>
<accession>A0A8J2ZXM0</accession>
<proteinExistence type="predicted"/>
<sequence length="66" mass="7371">MTPIDKRIKELGLKKGWVAEKSKVSKSALSLICNGRSDPSIKVALRLARVLNTTVEDLWGHLIEQK</sequence>
<dbReference type="Pfam" id="PF01381">
    <property type="entry name" value="HTH_3"/>
    <property type="match status" value="1"/>
</dbReference>
<dbReference type="EMBL" id="BMFV01000018">
    <property type="protein sequence ID" value="GGH83444.1"/>
    <property type="molecule type" value="Genomic_DNA"/>
</dbReference>
<dbReference type="AlphaFoldDB" id="A0A8J2ZXM0"/>
<dbReference type="InterPro" id="IPR010982">
    <property type="entry name" value="Lambda_DNA-bd_dom_sf"/>
</dbReference>
<dbReference type="GO" id="GO:0003677">
    <property type="term" value="F:DNA binding"/>
    <property type="evidence" value="ECO:0007669"/>
    <property type="project" value="InterPro"/>
</dbReference>
<dbReference type="InterPro" id="IPR001387">
    <property type="entry name" value="Cro/C1-type_HTH"/>
</dbReference>
<dbReference type="PROSITE" id="PS50943">
    <property type="entry name" value="HTH_CROC1"/>
    <property type="match status" value="1"/>
</dbReference>
<protein>
    <recommendedName>
        <fullName evidence="1">HTH cro/C1-type domain-containing protein</fullName>
    </recommendedName>
</protein>
<evidence type="ECO:0000313" key="2">
    <source>
        <dbReference type="EMBL" id="GGH83444.1"/>
    </source>
</evidence>
<evidence type="ECO:0000313" key="3">
    <source>
        <dbReference type="Proteomes" id="UP000656813"/>
    </source>
</evidence>
<feature type="domain" description="HTH cro/C1-type" evidence="1">
    <location>
        <begin position="18"/>
        <end position="58"/>
    </location>
</feature>
<gene>
    <name evidence="2" type="ORF">GCM10007096_24320</name>
</gene>
<dbReference type="RefSeq" id="WP_188497643.1">
    <property type="nucleotide sequence ID" value="NZ_BMFV01000018.1"/>
</dbReference>
<reference evidence="2" key="2">
    <citation type="submission" date="2020-09" db="EMBL/GenBank/DDBJ databases">
        <authorList>
            <person name="Sun Q."/>
            <person name="Zhou Y."/>
        </authorList>
    </citation>
    <scope>NUCLEOTIDE SEQUENCE</scope>
    <source>
        <strain evidence="2">CGMCC 1.12777</strain>
    </source>
</reference>
<name>A0A8J2ZXM0_9BACL</name>
<organism evidence="2 3">
    <name type="scientific">Pullulanibacillus pueri</name>
    <dbReference type="NCBI Taxonomy" id="1437324"/>
    <lineage>
        <taxon>Bacteria</taxon>
        <taxon>Bacillati</taxon>
        <taxon>Bacillota</taxon>
        <taxon>Bacilli</taxon>
        <taxon>Bacillales</taxon>
        <taxon>Sporolactobacillaceae</taxon>
        <taxon>Pullulanibacillus</taxon>
    </lineage>
</organism>
<comment type="caution">
    <text evidence="2">The sequence shown here is derived from an EMBL/GenBank/DDBJ whole genome shotgun (WGS) entry which is preliminary data.</text>
</comment>
<dbReference type="CDD" id="cd00093">
    <property type="entry name" value="HTH_XRE"/>
    <property type="match status" value="1"/>
</dbReference>
<keyword evidence="3" id="KW-1185">Reference proteome</keyword>
<dbReference type="SUPFAM" id="SSF47413">
    <property type="entry name" value="lambda repressor-like DNA-binding domains"/>
    <property type="match status" value="1"/>
</dbReference>
<evidence type="ECO:0000259" key="1">
    <source>
        <dbReference type="PROSITE" id="PS50943"/>
    </source>
</evidence>